<dbReference type="InterPro" id="IPR002686">
    <property type="entry name" value="Transposase_17"/>
</dbReference>
<dbReference type="InterPro" id="IPR052715">
    <property type="entry name" value="RAYT_transposase"/>
</dbReference>
<dbReference type="PANTHER" id="PTHR36966">
    <property type="entry name" value="REP-ASSOCIATED TYROSINE TRANSPOSASE"/>
    <property type="match status" value="1"/>
</dbReference>
<evidence type="ECO:0000313" key="2">
    <source>
        <dbReference type="EMBL" id="PNF58474.1"/>
    </source>
</evidence>
<dbReference type="RefSeq" id="WP_003284348.1">
    <property type="nucleotide sequence ID" value="NZ_CP036186.1"/>
</dbReference>
<gene>
    <name evidence="2" type="ORF">CXK99_16090</name>
</gene>
<dbReference type="AlphaFoldDB" id="A0A2N8RBL6"/>
<dbReference type="Gene3D" id="3.30.70.1290">
    <property type="entry name" value="Transposase IS200-like"/>
    <property type="match status" value="1"/>
</dbReference>
<proteinExistence type="predicted"/>
<name>A0A2N8RBL6_STUST</name>
<dbReference type="GO" id="GO:0043565">
    <property type="term" value="F:sequence-specific DNA binding"/>
    <property type="evidence" value="ECO:0007669"/>
    <property type="project" value="TreeGrafter"/>
</dbReference>
<dbReference type="PANTHER" id="PTHR36966:SF1">
    <property type="entry name" value="REP-ASSOCIATED TYROSINE TRANSPOSASE"/>
    <property type="match status" value="1"/>
</dbReference>
<dbReference type="SMART" id="SM01321">
    <property type="entry name" value="Y1_Tnp"/>
    <property type="match status" value="1"/>
</dbReference>
<evidence type="ECO:0000259" key="1">
    <source>
        <dbReference type="SMART" id="SM01321"/>
    </source>
</evidence>
<dbReference type="InterPro" id="IPR036515">
    <property type="entry name" value="Transposase_17_sf"/>
</dbReference>
<dbReference type="SUPFAM" id="SSF143422">
    <property type="entry name" value="Transposase IS200-like"/>
    <property type="match status" value="1"/>
</dbReference>
<reference evidence="2 3" key="1">
    <citation type="submission" date="2018-01" db="EMBL/GenBank/DDBJ databases">
        <title>Denitrification phenotypes of diverse strains of Pseudomonas stutzeri.</title>
        <authorList>
            <person name="Milligan D.A."/>
            <person name="Bergaust L."/>
            <person name="Bakken L.R."/>
            <person name="Frostegard A."/>
        </authorList>
    </citation>
    <scope>NUCLEOTIDE SEQUENCE [LARGE SCALE GENOMIC DNA]</scope>
    <source>
        <strain evidence="2 3">CCUG 44592</strain>
    </source>
</reference>
<evidence type="ECO:0000313" key="3">
    <source>
        <dbReference type="Proteomes" id="UP000236003"/>
    </source>
</evidence>
<accession>A0A2N8RBL6</accession>
<dbReference type="GO" id="GO:0006313">
    <property type="term" value="P:DNA transposition"/>
    <property type="evidence" value="ECO:0007669"/>
    <property type="project" value="InterPro"/>
</dbReference>
<sequence>MPNYRRSRAAGGTWFFTVTLADRRSSLLVDEIDRLRAVYREAQVRRPFRTVAICVLPDHLHAIWTLPDGDIDYAGRWSLIKSQFSRQLPSSTPRPSQSRKREKGIWQRRYWEHQIRDEVDLQGHVDYLHYNPVKHGFCTSVAQWPHSSFHHFVCEGLLPVDWGGDHTDRRGMLAGERN</sequence>
<feature type="domain" description="Transposase IS200-like" evidence="1">
    <location>
        <begin position="9"/>
        <end position="131"/>
    </location>
</feature>
<dbReference type="EMBL" id="POUM01000014">
    <property type="protein sequence ID" value="PNF58474.1"/>
    <property type="molecule type" value="Genomic_DNA"/>
</dbReference>
<dbReference type="Pfam" id="PF01797">
    <property type="entry name" value="Y1_Tnp"/>
    <property type="match status" value="1"/>
</dbReference>
<organism evidence="2 3">
    <name type="scientific">Stutzerimonas stutzeri</name>
    <name type="common">Pseudomonas stutzeri</name>
    <dbReference type="NCBI Taxonomy" id="316"/>
    <lineage>
        <taxon>Bacteria</taxon>
        <taxon>Pseudomonadati</taxon>
        <taxon>Pseudomonadota</taxon>
        <taxon>Gammaproteobacteria</taxon>
        <taxon>Pseudomonadales</taxon>
        <taxon>Pseudomonadaceae</taxon>
        <taxon>Stutzerimonas</taxon>
    </lineage>
</organism>
<comment type="caution">
    <text evidence="2">The sequence shown here is derived from an EMBL/GenBank/DDBJ whole genome shotgun (WGS) entry which is preliminary data.</text>
</comment>
<dbReference type="Proteomes" id="UP000236003">
    <property type="component" value="Unassembled WGS sequence"/>
</dbReference>
<protein>
    <submittedName>
        <fullName evidence="2">Transposase</fullName>
    </submittedName>
</protein>
<dbReference type="GO" id="GO:0004803">
    <property type="term" value="F:transposase activity"/>
    <property type="evidence" value="ECO:0007669"/>
    <property type="project" value="InterPro"/>
</dbReference>
<dbReference type="NCBIfam" id="NF047646">
    <property type="entry name" value="REP_Tyr_transpos"/>
    <property type="match status" value="1"/>
</dbReference>